<dbReference type="EMBL" id="GBHO01012819">
    <property type="protein sequence ID" value="JAG30785.1"/>
    <property type="molecule type" value="Transcribed_RNA"/>
</dbReference>
<feature type="region of interest" description="Disordered" evidence="1">
    <location>
        <begin position="281"/>
        <end position="413"/>
    </location>
</feature>
<reference evidence="4" key="1">
    <citation type="journal article" date="2014" name="PLoS ONE">
        <title>Transcriptome-Based Identification of ABC Transporters in the Western Tarnished Plant Bug Lygus hesperus.</title>
        <authorList>
            <person name="Hull J.J."/>
            <person name="Chaney K."/>
            <person name="Geib S.M."/>
            <person name="Fabrick J.A."/>
            <person name="Brent C.S."/>
            <person name="Walsh D."/>
            <person name="Lavine L.C."/>
        </authorList>
    </citation>
    <scope>NUCLEOTIDE SEQUENCE</scope>
</reference>
<evidence type="ECO:0000256" key="1">
    <source>
        <dbReference type="SAM" id="MobiDB-lite"/>
    </source>
</evidence>
<evidence type="ECO:0000313" key="4">
    <source>
        <dbReference type="EMBL" id="JAG30785.1"/>
    </source>
</evidence>
<reference evidence="4" key="2">
    <citation type="submission" date="2014-07" db="EMBL/GenBank/DDBJ databases">
        <authorList>
            <person name="Hull J."/>
        </authorList>
    </citation>
    <scope>NUCLEOTIDE SEQUENCE</scope>
</reference>
<feature type="region of interest" description="Disordered" evidence="1">
    <location>
        <begin position="178"/>
        <end position="231"/>
    </location>
</feature>
<feature type="chain" id="PRO_5002070885" evidence="3">
    <location>
        <begin position="38"/>
        <end position="452"/>
    </location>
</feature>
<keyword evidence="2" id="KW-1133">Transmembrane helix</keyword>
<feature type="compositionally biased region" description="Low complexity" evidence="1">
    <location>
        <begin position="183"/>
        <end position="192"/>
    </location>
</feature>
<keyword evidence="2" id="KW-0472">Membrane</keyword>
<evidence type="ECO:0000256" key="3">
    <source>
        <dbReference type="SAM" id="SignalP"/>
    </source>
</evidence>
<keyword evidence="4" id="KW-0675">Receptor</keyword>
<proteinExistence type="predicted"/>
<sequence length="452" mass="50052">MILYSFLNPVYLATFKMAPSLRCLLLISFISVATTSGAPHHSSEDYETGSVLQENECDGDHKCGPGFFCYTDTNKCAPCISCASRFRLNSTWQCHQKASDCGDCLPGYQERSLERNIEKESCMPVPEGVITTSKNSAPLPGTTEEMLNLLWFFGGLGGLSLFVIASFLLTQWHKGRSREEPQQEAPQELQELVSRSNQPPPPYSPFGEKHPTSVVNAAPTAPSMDSTLQVDSPRDCDARIYVETQARHIPPPPVIDHANLVQTVPCNLPDWVNGTYCTGLRQSTPPSTGDNSTFSEPDLEDDNTQPSDWTPNTSQENVEEAGNHLMSFNTVPPPIGSTAVGTVDPPIHHGTNINQEVTRVRRRESEDDNQGLASSQESCEDNAPCEKRRRSESPPPQQTRNFHPNVFLNQSNENNNNITQQHYQAIQINVNLNRTDSEPIHNALLDSEDFLA</sequence>
<keyword evidence="3" id="KW-0732">Signal</keyword>
<feature type="signal peptide" evidence="3">
    <location>
        <begin position="1"/>
        <end position="37"/>
    </location>
</feature>
<feature type="compositionally biased region" description="Polar residues" evidence="1">
    <location>
        <begin position="281"/>
        <end position="295"/>
    </location>
</feature>
<feature type="compositionally biased region" description="Polar residues" evidence="1">
    <location>
        <begin position="304"/>
        <end position="316"/>
    </location>
</feature>
<name>A0A0A9YMN6_LYGHE</name>
<dbReference type="AlphaFoldDB" id="A0A0A9YMN6"/>
<gene>
    <name evidence="4" type="primary">TNFRSF25_0</name>
    <name evidence="4" type="ORF">CM83_83560</name>
</gene>
<evidence type="ECO:0000256" key="2">
    <source>
        <dbReference type="SAM" id="Phobius"/>
    </source>
</evidence>
<keyword evidence="2" id="KW-0812">Transmembrane</keyword>
<feature type="transmembrane region" description="Helical" evidence="2">
    <location>
        <begin position="149"/>
        <end position="169"/>
    </location>
</feature>
<organism evidence="4">
    <name type="scientific">Lygus hesperus</name>
    <name type="common">Western plant bug</name>
    <dbReference type="NCBI Taxonomy" id="30085"/>
    <lineage>
        <taxon>Eukaryota</taxon>
        <taxon>Metazoa</taxon>
        <taxon>Ecdysozoa</taxon>
        <taxon>Arthropoda</taxon>
        <taxon>Hexapoda</taxon>
        <taxon>Insecta</taxon>
        <taxon>Pterygota</taxon>
        <taxon>Neoptera</taxon>
        <taxon>Paraneoptera</taxon>
        <taxon>Hemiptera</taxon>
        <taxon>Heteroptera</taxon>
        <taxon>Panheteroptera</taxon>
        <taxon>Cimicomorpha</taxon>
        <taxon>Miridae</taxon>
        <taxon>Mirini</taxon>
        <taxon>Lygus</taxon>
    </lineage>
</organism>
<accession>A0A0A9YMN6</accession>
<protein>
    <submittedName>
        <fullName evidence="4">Tumor necrosis factor receptor superfamily member 25</fullName>
    </submittedName>
</protein>